<dbReference type="AlphaFoldDB" id="A0ABD5YKE1"/>
<organism evidence="2 3">
    <name type="scientific">Halorubrum yunnanense</name>
    <dbReference type="NCBI Taxonomy" id="1526162"/>
    <lineage>
        <taxon>Archaea</taxon>
        <taxon>Methanobacteriati</taxon>
        <taxon>Methanobacteriota</taxon>
        <taxon>Stenosarchaea group</taxon>
        <taxon>Halobacteria</taxon>
        <taxon>Halobacteriales</taxon>
        <taxon>Haloferacaceae</taxon>
        <taxon>Halorubrum</taxon>
    </lineage>
</organism>
<sequence length="186" mass="20299">MRIRDALESDAEALAAVIGRPEDVVRNMIHDRSVRVAVGGGSDGDGDDGDSDGDDGDSDGDDGDSDGEDRYGNERGSDDEGDNDDEADEREDEVLGFVSFDVRGGTVHVTDFDGSGSTIERLFEEPRRFARREEMGVEVVVPNDEASSEVIEASGFAATGRGPRFEGRRTTRYRIDFEELDERNGR</sequence>
<evidence type="ECO:0000313" key="2">
    <source>
        <dbReference type="EMBL" id="MFC7187696.1"/>
    </source>
</evidence>
<keyword evidence="3" id="KW-1185">Reference proteome</keyword>
<proteinExistence type="predicted"/>
<feature type="compositionally biased region" description="Basic and acidic residues" evidence="1">
    <location>
        <begin position="68"/>
        <end position="78"/>
    </location>
</feature>
<comment type="caution">
    <text evidence="2">The sequence shown here is derived from an EMBL/GenBank/DDBJ whole genome shotgun (WGS) entry which is preliminary data.</text>
</comment>
<feature type="compositionally biased region" description="Acidic residues" evidence="1">
    <location>
        <begin position="44"/>
        <end position="67"/>
    </location>
</feature>
<accession>A0ABD5YKE1</accession>
<protein>
    <recommendedName>
        <fullName evidence="4">N-acetyltransferase domain-containing protein</fullName>
    </recommendedName>
</protein>
<feature type="region of interest" description="Disordered" evidence="1">
    <location>
        <begin position="35"/>
        <end position="93"/>
    </location>
</feature>
<dbReference type="EMBL" id="JBHSZZ010000055">
    <property type="protein sequence ID" value="MFC7187696.1"/>
    <property type="molecule type" value="Genomic_DNA"/>
</dbReference>
<feature type="compositionally biased region" description="Acidic residues" evidence="1">
    <location>
        <begin position="79"/>
        <end position="93"/>
    </location>
</feature>
<dbReference type="RefSeq" id="WP_267665166.1">
    <property type="nucleotide sequence ID" value="NZ_JAODIX010000055.1"/>
</dbReference>
<gene>
    <name evidence="2" type="ORF">ACFQMK_12535</name>
</gene>
<evidence type="ECO:0008006" key="4">
    <source>
        <dbReference type="Google" id="ProtNLM"/>
    </source>
</evidence>
<dbReference type="Proteomes" id="UP001596390">
    <property type="component" value="Unassembled WGS sequence"/>
</dbReference>
<evidence type="ECO:0000313" key="3">
    <source>
        <dbReference type="Proteomes" id="UP001596390"/>
    </source>
</evidence>
<reference evidence="2 3" key="1">
    <citation type="journal article" date="2019" name="Int. J. Syst. Evol. Microbiol.">
        <title>The Global Catalogue of Microorganisms (GCM) 10K type strain sequencing project: providing services to taxonomists for standard genome sequencing and annotation.</title>
        <authorList>
            <consortium name="The Broad Institute Genomics Platform"/>
            <consortium name="The Broad Institute Genome Sequencing Center for Infectious Disease"/>
            <person name="Wu L."/>
            <person name="Ma J."/>
        </authorList>
    </citation>
    <scope>NUCLEOTIDE SEQUENCE [LARGE SCALE GENOMIC DNA]</scope>
    <source>
        <strain evidence="2 3">Q85</strain>
    </source>
</reference>
<name>A0ABD5YKE1_9EURY</name>
<evidence type="ECO:0000256" key="1">
    <source>
        <dbReference type="SAM" id="MobiDB-lite"/>
    </source>
</evidence>